<dbReference type="SMART" id="SM00829">
    <property type="entry name" value="PKS_ER"/>
    <property type="match status" value="1"/>
</dbReference>
<dbReference type="SUPFAM" id="SSF50129">
    <property type="entry name" value="GroES-like"/>
    <property type="match status" value="1"/>
</dbReference>
<protein>
    <submittedName>
        <fullName evidence="2">NAD(P)-dependent alcohol dehydrogenase</fullName>
    </submittedName>
</protein>
<dbReference type="EMBL" id="JAAIKC010000016">
    <property type="protein sequence ID" value="NEW09325.1"/>
    <property type="molecule type" value="Genomic_DNA"/>
</dbReference>
<comment type="caution">
    <text evidence="2">The sequence shown here is derived from an EMBL/GenBank/DDBJ whole genome shotgun (WGS) entry which is preliminary data.</text>
</comment>
<dbReference type="GO" id="GO:0016491">
    <property type="term" value="F:oxidoreductase activity"/>
    <property type="evidence" value="ECO:0007669"/>
    <property type="project" value="InterPro"/>
</dbReference>
<evidence type="ECO:0000259" key="1">
    <source>
        <dbReference type="SMART" id="SM00829"/>
    </source>
</evidence>
<feature type="domain" description="Enoyl reductase (ER)" evidence="1">
    <location>
        <begin position="10"/>
        <end position="298"/>
    </location>
</feature>
<reference evidence="2" key="1">
    <citation type="submission" date="2020-02" db="EMBL/GenBank/DDBJ databases">
        <authorList>
            <person name="Shen X.-R."/>
            <person name="Zhang Y.-X."/>
        </authorList>
    </citation>
    <scope>NUCLEOTIDE SEQUENCE</scope>
    <source>
        <strain evidence="2">SYP-B3998</strain>
    </source>
</reference>
<dbReference type="InterPro" id="IPR011032">
    <property type="entry name" value="GroES-like_sf"/>
</dbReference>
<evidence type="ECO:0000313" key="2">
    <source>
        <dbReference type="EMBL" id="NEW09325.1"/>
    </source>
</evidence>
<dbReference type="InterPro" id="IPR013154">
    <property type="entry name" value="ADH-like_N"/>
</dbReference>
<dbReference type="InterPro" id="IPR036291">
    <property type="entry name" value="NAD(P)-bd_dom_sf"/>
</dbReference>
<dbReference type="Pfam" id="PF08240">
    <property type="entry name" value="ADH_N"/>
    <property type="match status" value="1"/>
</dbReference>
<name>A0A6G4A4L1_9BACL</name>
<dbReference type="Pfam" id="PF13602">
    <property type="entry name" value="ADH_zinc_N_2"/>
    <property type="match status" value="1"/>
</dbReference>
<dbReference type="Gene3D" id="3.40.50.720">
    <property type="entry name" value="NAD(P)-binding Rossmann-like Domain"/>
    <property type="match status" value="1"/>
</dbReference>
<dbReference type="Gene3D" id="3.90.180.10">
    <property type="entry name" value="Medium-chain alcohol dehydrogenases, catalytic domain"/>
    <property type="match status" value="1"/>
</dbReference>
<dbReference type="SUPFAM" id="SSF51735">
    <property type="entry name" value="NAD(P)-binding Rossmann-fold domains"/>
    <property type="match status" value="1"/>
</dbReference>
<gene>
    <name evidence="2" type="ORF">GK047_25605</name>
</gene>
<dbReference type="CDD" id="cd08267">
    <property type="entry name" value="MDR1"/>
    <property type="match status" value="1"/>
</dbReference>
<dbReference type="PANTHER" id="PTHR11695:SF648">
    <property type="entry name" value="ZINC-BINDING OXIDOREDUCTASE"/>
    <property type="match status" value="1"/>
</dbReference>
<dbReference type="InterPro" id="IPR020843">
    <property type="entry name" value="ER"/>
</dbReference>
<proteinExistence type="predicted"/>
<dbReference type="InterPro" id="IPR013149">
    <property type="entry name" value="ADH-like_C"/>
</dbReference>
<sequence>MRAIVYTNYGSPDVLHLKELEKPTPKDNEILVKNYATTVTAGDWRMRKADPFVARLYNGLIRPKRVTVLGFELAGEVEAVGKDVKRFKEGDQVFAFCGIGFGAYAEYKCLLEDGMVAIKPTNLTYEQAAAVPIGGITALNALKKGNIASGMKVLVYGASGSVGTYAIQLAKYYGADVTGVCSTTNLEMVQSIGADRVIDYTKQDFTASGERYDLIFDAVGKKISKITKSTCKKALRSNGTYVSVDMSRKDLVEYLVFLKELIEGENIKPVIDRSYPLEQIPEAHRYVEKGHKKGNVVITVRT</sequence>
<accession>A0A6G4A4L1</accession>
<dbReference type="AlphaFoldDB" id="A0A6G4A4L1"/>
<dbReference type="Pfam" id="PF00107">
    <property type="entry name" value="ADH_zinc_N"/>
    <property type="match status" value="1"/>
</dbReference>
<dbReference type="InterPro" id="IPR050700">
    <property type="entry name" value="YIM1/Zinc_Alcohol_DH_Fams"/>
</dbReference>
<dbReference type="PANTHER" id="PTHR11695">
    <property type="entry name" value="ALCOHOL DEHYDROGENASE RELATED"/>
    <property type="match status" value="1"/>
</dbReference>
<organism evidence="2">
    <name type="scientific">Paenibacillus sp. SYP-B3998</name>
    <dbReference type="NCBI Taxonomy" id="2678564"/>
    <lineage>
        <taxon>Bacteria</taxon>
        <taxon>Bacillati</taxon>
        <taxon>Bacillota</taxon>
        <taxon>Bacilli</taxon>
        <taxon>Bacillales</taxon>
        <taxon>Paenibacillaceae</taxon>
        <taxon>Paenibacillus</taxon>
    </lineage>
</organism>
<dbReference type="RefSeq" id="WP_163953079.1">
    <property type="nucleotide sequence ID" value="NZ_JAAIKC010000016.1"/>
</dbReference>